<keyword evidence="1" id="KW-0175">Coiled coil</keyword>
<proteinExistence type="predicted"/>
<sequence length="611" mass="73223">MKITGIDPHVEDEFDQSSLDFISFSTDLRLNHDELLAIYPSSDENGKHSFSDDHMIKLFRRARDEKMLRKCIGCWTKKSKREKKRLDRIEHIVFKKKEGKLLGRSFLKWKHHARMVKVKETILICKFGRLTSKRFRGAFSEWKRKAMDQKCIESEAIDKYRVKALCTAFSGWTVTICEAKNFGKALGEKVRTKSKGKVFSLWRRFIQMKKARRERDERAKQIYTVRIMRSHFTLWLATFRRTKKQKTDQLPLNEQFSQTQSYSSVVKPRHEISGCNTAIEVTSADDLSNEANRTHYNLKESTDKENHCPNILPSPLKTTNKKVTLLKSPTPKLVMDMQKRQRDREIRRCILRSKYEQLAVEKEKREEEDRKRKEHEELMIQNSFMQKKAEEEERKRKTVARRKQACRLAILHYRVTLQRKIFNQWTKVLQMMAFNVKKASVLFDMEDLNCLKHKLTDRAKQAYLSWCDVINEKCFQQWRKFKDNEKEQKTQRALKRLQLADDFNERRLLAKSLVAWQEMCDYMKLTLYQVRRKVSRRYRGLILTAWQELTIKARAQRRCIEERATKFGQRLCLRTAIHQWRSGSIFFKKEREMERMIAAKRMQVYNWLGEL</sequence>
<comment type="caution">
    <text evidence="2">The sequence shown here is derived from an EMBL/GenBank/DDBJ whole genome shotgun (WGS) entry which is preliminary data.</text>
</comment>
<evidence type="ECO:0000313" key="2">
    <source>
        <dbReference type="EMBL" id="KAL3791254.1"/>
    </source>
</evidence>
<name>A0ABD3PU85_9STRA</name>
<gene>
    <name evidence="2" type="ORF">HJC23_000871</name>
</gene>
<dbReference type="EMBL" id="JABMIG020000116">
    <property type="protein sequence ID" value="KAL3791254.1"/>
    <property type="molecule type" value="Genomic_DNA"/>
</dbReference>
<dbReference type="Proteomes" id="UP001516023">
    <property type="component" value="Unassembled WGS sequence"/>
</dbReference>
<accession>A0ABD3PU85</accession>
<evidence type="ECO:0008006" key="4">
    <source>
        <dbReference type="Google" id="ProtNLM"/>
    </source>
</evidence>
<protein>
    <recommendedName>
        <fullName evidence="4">Sfi1 spindle body domain-containing protein</fullName>
    </recommendedName>
</protein>
<evidence type="ECO:0000256" key="1">
    <source>
        <dbReference type="SAM" id="Coils"/>
    </source>
</evidence>
<feature type="coiled-coil region" evidence="1">
    <location>
        <begin position="358"/>
        <end position="395"/>
    </location>
</feature>
<dbReference type="AlphaFoldDB" id="A0ABD3PU85"/>
<keyword evidence="3" id="KW-1185">Reference proteome</keyword>
<organism evidence="2 3">
    <name type="scientific">Cyclotella cryptica</name>
    <dbReference type="NCBI Taxonomy" id="29204"/>
    <lineage>
        <taxon>Eukaryota</taxon>
        <taxon>Sar</taxon>
        <taxon>Stramenopiles</taxon>
        <taxon>Ochrophyta</taxon>
        <taxon>Bacillariophyta</taxon>
        <taxon>Coscinodiscophyceae</taxon>
        <taxon>Thalassiosirophycidae</taxon>
        <taxon>Stephanodiscales</taxon>
        <taxon>Stephanodiscaceae</taxon>
        <taxon>Cyclotella</taxon>
    </lineage>
</organism>
<evidence type="ECO:0000313" key="3">
    <source>
        <dbReference type="Proteomes" id="UP001516023"/>
    </source>
</evidence>
<reference evidence="2 3" key="1">
    <citation type="journal article" date="2020" name="G3 (Bethesda)">
        <title>Improved Reference Genome for Cyclotella cryptica CCMP332, a Model for Cell Wall Morphogenesis, Salinity Adaptation, and Lipid Production in Diatoms (Bacillariophyta).</title>
        <authorList>
            <person name="Roberts W.R."/>
            <person name="Downey K.M."/>
            <person name="Ruck E.C."/>
            <person name="Traller J.C."/>
            <person name="Alverson A.J."/>
        </authorList>
    </citation>
    <scope>NUCLEOTIDE SEQUENCE [LARGE SCALE GENOMIC DNA]</scope>
    <source>
        <strain evidence="2 3">CCMP332</strain>
    </source>
</reference>